<dbReference type="InterPro" id="IPR010031">
    <property type="entry name" value="FAD_lactone_oxidase-like"/>
</dbReference>
<dbReference type="InterPro" id="IPR036318">
    <property type="entry name" value="FAD-bd_PCMH-like_sf"/>
</dbReference>
<dbReference type="InterPro" id="IPR016167">
    <property type="entry name" value="FAD-bd_PCMH_sub1"/>
</dbReference>
<protein>
    <submittedName>
        <fullName evidence="4">FAD-binding protein</fullName>
    </submittedName>
</protein>
<dbReference type="PROSITE" id="PS51387">
    <property type="entry name" value="FAD_PCMH"/>
    <property type="match status" value="1"/>
</dbReference>
<organism evidence="4 5">
    <name type="scientific">Paenibacillus flagellatus</name>
    <dbReference type="NCBI Taxonomy" id="2211139"/>
    <lineage>
        <taxon>Bacteria</taxon>
        <taxon>Bacillati</taxon>
        <taxon>Bacillota</taxon>
        <taxon>Bacilli</taxon>
        <taxon>Bacillales</taxon>
        <taxon>Paenibacillaceae</taxon>
        <taxon>Paenibacillus</taxon>
    </lineage>
</organism>
<evidence type="ECO:0000313" key="5">
    <source>
        <dbReference type="Proteomes" id="UP000247476"/>
    </source>
</evidence>
<dbReference type="Gene3D" id="3.30.70.2520">
    <property type="match status" value="1"/>
</dbReference>
<dbReference type="InterPro" id="IPR016171">
    <property type="entry name" value="Vanillyl_alc_oxidase_C-sub2"/>
</dbReference>
<dbReference type="GO" id="GO:0016020">
    <property type="term" value="C:membrane"/>
    <property type="evidence" value="ECO:0007669"/>
    <property type="project" value="InterPro"/>
</dbReference>
<dbReference type="RefSeq" id="WP_110843154.1">
    <property type="nucleotide sequence ID" value="NZ_QJVJ01000015.1"/>
</dbReference>
<reference evidence="4 5" key="1">
    <citation type="submission" date="2018-05" db="EMBL/GenBank/DDBJ databases">
        <title>Paenibacillus flagellatus sp. nov., isolated from selenium mineral soil.</title>
        <authorList>
            <person name="Dai X."/>
        </authorList>
    </citation>
    <scope>NUCLEOTIDE SEQUENCE [LARGE SCALE GENOMIC DNA]</scope>
    <source>
        <strain evidence="4 5">DXL2</strain>
    </source>
</reference>
<keyword evidence="1" id="KW-0285">Flavoprotein</keyword>
<dbReference type="Pfam" id="PF01565">
    <property type="entry name" value="FAD_binding_4"/>
    <property type="match status" value="1"/>
</dbReference>
<evidence type="ECO:0000259" key="3">
    <source>
        <dbReference type="PROSITE" id="PS51387"/>
    </source>
</evidence>
<dbReference type="InterPro" id="IPR016166">
    <property type="entry name" value="FAD-bd_PCMH"/>
</dbReference>
<dbReference type="Gene3D" id="3.30.465.10">
    <property type="match status" value="1"/>
</dbReference>
<dbReference type="SUPFAM" id="SSF56176">
    <property type="entry name" value="FAD-binding/transporter-associated domain-like"/>
    <property type="match status" value="1"/>
</dbReference>
<dbReference type="PIRSF" id="PIRSF000136">
    <property type="entry name" value="LGO_GLO"/>
    <property type="match status" value="1"/>
</dbReference>
<keyword evidence="2" id="KW-0560">Oxidoreductase</keyword>
<dbReference type="PANTHER" id="PTHR43762">
    <property type="entry name" value="L-GULONOLACTONE OXIDASE"/>
    <property type="match status" value="1"/>
</dbReference>
<evidence type="ECO:0000256" key="1">
    <source>
        <dbReference type="ARBA" id="ARBA00022630"/>
    </source>
</evidence>
<accession>A0A2V5KAZ9</accession>
<proteinExistence type="predicted"/>
<sequence>MGHERNWAGNLVYGAAELHIPDTVEQVRELVARRERVKVLGTRHSFNDIADTCGSHLSLERLNRVIGLDENNGTVTVEAGIRYGELSEFLHGKGYALPNLASLPHISVAGACATATHGSGDRNGTLATAVRSLELVNAEGELVTFVRGQEDFDGAVVGLGGLGVVVRLTLDVVPTFEISQHVYEGLPLARLEKHLDDIFSGAYSVSLFTDWKAAAFNQVWLKRKVDDASAASLASEWFGATPADAPRHPVPGHEPEPCTGQMGVPGAWYERLPHFRPEFTPSAGDELQSEYFVPRRDAYDALHAISGLRERIAPLLHVSEVRTVAADGLWMSPCYERDSVGIHFTWKSDEEAVRRLLPEIEAKLAPFQARPHWGKLFVMPPDRLQPLYARLPDFRRLMRSCDPRGKFRNAFLERYIVANGLLPRDNS</sequence>
<dbReference type="GO" id="GO:0080049">
    <property type="term" value="F:L-gulono-1,4-lactone dehydrogenase activity"/>
    <property type="evidence" value="ECO:0007669"/>
    <property type="project" value="TreeGrafter"/>
</dbReference>
<dbReference type="InterPro" id="IPR006094">
    <property type="entry name" value="Oxid_FAD_bind_N"/>
</dbReference>
<dbReference type="Proteomes" id="UP000247476">
    <property type="component" value="Unassembled WGS sequence"/>
</dbReference>
<evidence type="ECO:0000256" key="2">
    <source>
        <dbReference type="ARBA" id="ARBA00023002"/>
    </source>
</evidence>
<dbReference type="PANTHER" id="PTHR43762:SF1">
    <property type="entry name" value="D-ARABINONO-1,4-LACTONE OXIDASE"/>
    <property type="match status" value="1"/>
</dbReference>
<dbReference type="InterPro" id="IPR016169">
    <property type="entry name" value="FAD-bd_PCMH_sub2"/>
</dbReference>
<dbReference type="OrthoDB" id="9800184at2"/>
<dbReference type="Gene3D" id="1.10.45.10">
    <property type="entry name" value="Vanillyl-alcohol Oxidase, Chain A, domain 4"/>
    <property type="match status" value="1"/>
</dbReference>
<dbReference type="Pfam" id="PF04030">
    <property type="entry name" value="ALO"/>
    <property type="match status" value="1"/>
</dbReference>
<dbReference type="Gene3D" id="3.30.43.10">
    <property type="entry name" value="Uridine Diphospho-n-acetylenolpyruvylglucosamine Reductase, domain 2"/>
    <property type="match status" value="1"/>
</dbReference>
<keyword evidence="5" id="KW-1185">Reference proteome</keyword>
<dbReference type="GO" id="GO:0003885">
    <property type="term" value="F:D-arabinono-1,4-lactone oxidase activity"/>
    <property type="evidence" value="ECO:0007669"/>
    <property type="project" value="InterPro"/>
</dbReference>
<dbReference type="AlphaFoldDB" id="A0A2V5KAZ9"/>
<comment type="caution">
    <text evidence="4">The sequence shown here is derived from an EMBL/GenBank/DDBJ whole genome shotgun (WGS) entry which is preliminary data.</text>
</comment>
<dbReference type="GO" id="GO:0071949">
    <property type="term" value="F:FAD binding"/>
    <property type="evidence" value="ECO:0007669"/>
    <property type="project" value="InterPro"/>
</dbReference>
<evidence type="ECO:0000313" key="4">
    <source>
        <dbReference type="EMBL" id="PYI51000.1"/>
    </source>
</evidence>
<gene>
    <name evidence="4" type="ORF">DLM86_26910</name>
</gene>
<dbReference type="EMBL" id="QJVJ01000015">
    <property type="protein sequence ID" value="PYI51000.1"/>
    <property type="molecule type" value="Genomic_DNA"/>
</dbReference>
<dbReference type="InterPro" id="IPR007173">
    <property type="entry name" value="ALO_C"/>
</dbReference>
<name>A0A2V5KAZ9_9BACL</name>
<dbReference type="Gene3D" id="3.30.70.2530">
    <property type="match status" value="1"/>
</dbReference>
<feature type="domain" description="FAD-binding PCMH-type" evidence="3">
    <location>
        <begin position="11"/>
        <end position="175"/>
    </location>
</feature>